<organism evidence="1 2">
    <name type="scientific">Hymenobacter terrestris</name>
    <dbReference type="NCBI Taxonomy" id="2748310"/>
    <lineage>
        <taxon>Bacteria</taxon>
        <taxon>Pseudomonadati</taxon>
        <taxon>Bacteroidota</taxon>
        <taxon>Cytophagia</taxon>
        <taxon>Cytophagales</taxon>
        <taxon>Hymenobacteraceae</taxon>
        <taxon>Hymenobacter</taxon>
    </lineage>
</organism>
<dbReference type="RefSeq" id="WP_218136975.1">
    <property type="nucleotide sequence ID" value="NZ_JABKAV010000164.1"/>
</dbReference>
<keyword evidence="2" id="KW-1185">Reference proteome</keyword>
<protein>
    <submittedName>
        <fullName evidence="1">Heat-shock protein</fullName>
    </submittedName>
</protein>
<feature type="non-terminal residue" evidence="1">
    <location>
        <position position="1"/>
    </location>
</feature>
<sequence length="83" mass="9464">YPEANAEQDFALLPTLTALGIAPLPEIFINWARFEEVDAFQTADVARYFDDLWYPVADDIDLFDASINWLVSIRHDGAVSFLR</sequence>
<comment type="caution">
    <text evidence="1">The sequence shown here is derived from an EMBL/GenBank/DDBJ whole genome shotgun (WGS) entry which is preliminary data.</text>
</comment>
<gene>
    <name evidence="1" type="ORF">HW556_18455</name>
</gene>
<proteinExistence type="predicted"/>
<name>A0ABX2QB08_9BACT</name>
<dbReference type="EMBL" id="JABKAV010000164">
    <property type="protein sequence ID" value="NVO86864.1"/>
    <property type="molecule type" value="Genomic_DNA"/>
</dbReference>
<accession>A0ABX2QB08</accession>
<evidence type="ECO:0000313" key="2">
    <source>
        <dbReference type="Proteomes" id="UP000626554"/>
    </source>
</evidence>
<dbReference type="Proteomes" id="UP000626554">
    <property type="component" value="Unassembled WGS sequence"/>
</dbReference>
<reference evidence="1 2" key="1">
    <citation type="submission" date="2020-05" db="EMBL/GenBank/DDBJ databases">
        <title>Hymenobacter terrestris sp. nov. and Hymenobacter lapidiphilus sp. nov., isolated from regoliths in Antarctica.</title>
        <authorList>
            <person name="Sedlacek I."/>
            <person name="Pantucek R."/>
            <person name="Zeman M."/>
            <person name="Holochova P."/>
            <person name="Kralova S."/>
            <person name="Stankova E."/>
            <person name="Sedo O."/>
            <person name="Micenkova L."/>
            <person name="Svec P."/>
            <person name="Gupta V."/>
            <person name="Sood U."/>
            <person name="Korpole U.S."/>
            <person name="Lal R."/>
        </authorList>
    </citation>
    <scope>NUCLEOTIDE SEQUENCE [LARGE SCALE GENOMIC DNA]</scope>
    <source>
        <strain evidence="1 2">P5252</strain>
    </source>
</reference>
<evidence type="ECO:0000313" key="1">
    <source>
        <dbReference type="EMBL" id="NVO86864.1"/>
    </source>
</evidence>